<evidence type="ECO:0000313" key="3">
    <source>
        <dbReference type="EMBL" id="TCO52585.1"/>
    </source>
</evidence>
<dbReference type="Gene3D" id="2.40.128.150">
    <property type="entry name" value="Cysteine proteinases"/>
    <property type="match status" value="1"/>
</dbReference>
<dbReference type="PANTHER" id="PTHR11786">
    <property type="entry name" value="N-HYDROXYARYLAMINE O-ACETYLTRANSFERASE"/>
    <property type="match status" value="1"/>
</dbReference>
<evidence type="ECO:0000313" key="4">
    <source>
        <dbReference type="Proteomes" id="UP000295680"/>
    </source>
</evidence>
<keyword evidence="4" id="KW-1185">Reference proteome</keyword>
<dbReference type="RefSeq" id="WP_132124495.1">
    <property type="nucleotide sequence ID" value="NZ_SLWS01000012.1"/>
</dbReference>
<dbReference type="InterPro" id="IPR038765">
    <property type="entry name" value="Papain-like_cys_pep_sf"/>
</dbReference>
<name>A0A4R2JEA5_9PSEU</name>
<dbReference type="AlphaFoldDB" id="A0A4R2JEA5"/>
<comment type="similarity">
    <text evidence="1 2">Belongs to the arylamine N-acetyltransferase family.</text>
</comment>
<dbReference type="PANTHER" id="PTHR11786:SF0">
    <property type="entry name" value="ARYLAMINE N-ACETYLTRANSFERASE 4-RELATED"/>
    <property type="match status" value="1"/>
</dbReference>
<dbReference type="EMBL" id="SLWS01000012">
    <property type="protein sequence ID" value="TCO52585.1"/>
    <property type="molecule type" value="Genomic_DNA"/>
</dbReference>
<evidence type="ECO:0000256" key="2">
    <source>
        <dbReference type="RuleBase" id="RU003452"/>
    </source>
</evidence>
<accession>A0A4R2JEA5</accession>
<dbReference type="InterPro" id="IPR001447">
    <property type="entry name" value="Arylamine_N-AcTrfase"/>
</dbReference>
<dbReference type="GO" id="GO:0016407">
    <property type="term" value="F:acetyltransferase activity"/>
    <property type="evidence" value="ECO:0007669"/>
    <property type="project" value="InterPro"/>
</dbReference>
<dbReference type="PRINTS" id="PR01543">
    <property type="entry name" value="ANATRNSFRASE"/>
</dbReference>
<reference evidence="3 4" key="1">
    <citation type="submission" date="2019-03" db="EMBL/GenBank/DDBJ databases">
        <title>Genomic Encyclopedia of Type Strains, Phase IV (KMG-IV): sequencing the most valuable type-strain genomes for metagenomic binning, comparative biology and taxonomic classification.</title>
        <authorList>
            <person name="Goeker M."/>
        </authorList>
    </citation>
    <scope>NUCLEOTIDE SEQUENCE [LARGE SCALE GENOMIC DNA]</scope>
    <source>
        <strain evidence="3 4">DSM 45934</strain>
    </source>
</reference>
<sequence>MTDWGIEQLDLDAYLARIGVEEPTLKDMHAGHLRSIPFENITVTLGETPALDLPSLQAKMVDRRRGGYCYEHNSLYAAALERVGVPVTRLLARSLVNSTAMRPRTHMVLLATVDGERYLTDVGWGGSNILEPVPLRETETRHGVWTHRLTRDEDVWILQDKTADGWQSLYQFAIERTYPADLEMANHYTSTWPRSAFRNGVVAQRSEAEQRRMLRGDELTVVGPEGVREQRTLTRGEVLDTLTKDFGIELNHDETTRLPLP</sequence>
<proteinExistence type="inferred from homology"/>
<dbReference type="Pfam" id="PF00797">
    <property type="entry name" value="Acetyltransf_2"/>
    <property type="match status" value="1"/>
</dbReference>
<organism evidence="3 4">
    <name type="scientific">Actinocrispum wychmicini</name>
    <dbReference type="NCBI Taxonomy" id="1213861"/>
    <lineage>
        <taxon>Bacteria</taxon>
        <taxon>Bacillati</taxon>
        <taxon>Actinomycetota</taxon>
        <taxon>Actinomycetes</taxon>
        <taxon>Pseudonocardiales</taxon>
        <taxon>Pseudonocardiaceae</taxon>
        <taxon>Actinocrispum</taxon>
    </lineage>
</organism>
<dbReference type="SUPFAM" id="SSF54001">
    <property type="entry name" value="Cysteine proteinases"/>
    <property type="match status" value="1"/>
</dbReference>
<comment type="caution">
    <text evidence="3">The sequence shown here is derived from an EMBL/GenBank/DDBJ whole genome shotgun (WGS) entry which is preliminary data.</text>
</comment>
<dbReference type="OrthoDB" id="7181050at2"/>
<gene>
    <name evidence="3" type="ORF">EV192_112317</name>
</gene>
<keyword evidence="3" id="KW-0808">Transferase</keyword>
<protein>
    <submittedName>
        <fullName evidence="3">N-hydroxyarylamine O-acetyltransferase</fullName>
    </submittedName>
</protein>
<dbReference type="Gene3D" id="3.30.2140.10">
    <property type="entry name" value="Arylamine N-acetyltransferase"/>
    <property type="match status" value="1"/>
</dbReference>
<evidence type="ECO:0000256" key="1">
    <source>
        <dbReference type="ARBA" id="ARBA00006547"/>
    </source>
</evidence>
<dbReference type="Proteomes" id="UP000295680">
    <property type="component" value="Unassembled WGS sequence"/>
</dbReference>